<dbReference type="AlphaFoldDB" id="A0A395V1J6"/>
<gene>
    <name evidence="2" type="ORF">DW967_16645</name>
    <name evidence="1" type="ORF">DWY38_09960</name>
</gene>
<evidence type="ECO:0000313" key="4">
    <source>
        <dbReference type="Proteomes" id="UP000283721"/>
    </source>
</evidence>
<evidence type="ECO:0008006" key="5">
    <source>
        <dbReference type="Google" id="ProtNLM"/>
    </source>
</evidence>
<dbReference type="EMBL" id="QSES01000053">
    <property type="protein sequence ID" value="RGZ87945.1"/>
    <property type="molecule type" value="Genomic_DNA"/>
</dbReference>
<dbReference type="Proteomes" id="UP000283721">
    <property type="component" value="Unassembled WGS sequence"/>
</dbReference>
<dbReference type="RefSeq" id="WP_118392309.1">
    <property type="nucleotide sequence ID" value="NZ_JADMPC010000003.1"/>
</dbReference>
<comment type="caution">
    <text evidence="1">The sequence shown here is derived from an EMBL/GenBank/DDBJ whole genome shotgun (WGS) entry which is preliminary data.</text>
</comment>
<evidence type="ECO:0000313" key="3">
    <source>
        <dbReference type="Proteomes" id="UP000266066"/>
    </source>
</evidence>
<name>A0A395V1J6_9FIRM</name>
<reference evidence="3 4" key="1">
    <citation type="submission" date="2018-08" db="EMBL/GenBank/DDBJ databases">
        <title>A genome reference for cultivated species of the human gut microbiota.</title>
        <authorList>
            <person name="Zou Y."/>
            <person name="Xue W."/>
            <person name="Luo G."/>
        </authorList>
    </citation>
    <scope>NUCLEOTIDE SEQUENCE [LARGE SCALE GENOMIC DNA]</scope>
    <source>
        <strain evidence="1 3">AF25-15</strain>
        <strain evidence="2 4">AM47-6BH</strain>
    </source>
</reference>
<evidence type="ECO:0000313" key="1">
    <source>
        <dbReference type="EMBL" id="RGR54177.1"/>
    </source>
</evidence>
<dbReference type="Proteomes" id="UP000266066">
    <property type="component" value="Unassembled WGS sequence"/>
</dbReference>
<organism evidence="1 3">
    <name type="scientific">Agathobacter rectalis</name>
    <dbReference type="NCBI Taxonomy" id="39491"/>
    <lineage>
        <taxon>Bacteria</taxon>
        <taxon>Bacillati</taxon>
        <taxon>Bacillota</taxon>
        <taxon>Clostridia</taxon>
        <taxon>Lachnospirales</taxon>
        <taxon>Lachnospiraceae</taxon>
        <taxon>Agathobacter</taxon>
    </lineage>
</organism>
<sequence length="316" mass="38028">MDRLLLLMPRFMDYEKSLKENLNRKYEVCWLDSDEFDREILDKFYKCNKIRWGIRHLFRKCFNYDLEKAEAFFLENELGKICLEKNYFSVVFCINGPYLSDEFYKKVRMLNPNARYIYYAWDDVSNLIKKNHIRYFDEVYSYNIIECKKNKWNYLPVFVQESGVGHSKEDKYDIVFIGSLNDDRRKIADDLYEKYSSSYRLFIYLYDKKNVGGRFCHNSPLTNKQYISIMRESKAILDVPQICQKGPTTRAFDALLTETKVITVNKYMKYYPVYSDNMIIVDRDNINIPDNFMAKEYVINSYHSLSIDMWIKKIGL</sequence>
<protein>
    <recommendedName>
        <fullName evidence="5">Lipopolysaccharide biosynthesis protein</fullName>
    </recommendedName>
</protein>
<evidence type="ECO:0000313" key="2">
    <source>
        <dbReference type="EMBL" id="RGZ87945.1"/>
    </source>
</evidence>
<accession>A0A395V1J6</accession>
<proteinExistence type="predicted"/>
<dbReference type="EMBL" id="QRUJ01000009">
    <property type="protein sequence ID" value="RGR54177.1"/>
    <property type="molecule type" value="Genomic_DNA"/>
</dbReference>